<reference evidence="1 2" key="1">
    <citation type="submission" date="2019-01" db="EMBL/GenBank/DDBJ databases">
        <authorList>
            <person name="Yuan Y."/>
            <person name="Xu Y."/>
        </authorList>
    </citation>
    <scope>NUCLEOTIDE SEQUENCE [LARGE SCALE GENOMIC DNA]</scope>
</reference>
<protein>
    <submittedName>
        <fullName evidence="1">Uncharacterized protein</fullName>
    </submittedName>
</protein>
<accession>A0A481S2I2</accession>
<gene>
    <name evidence="1" type="ORF">vBAbaSD0_13</name>
</gene>
<dbReference type="EMBL" id="MK411820">
    <property type="protein sequence ID" value="QBG78707.1"/>
    <property type="molecule type" value="Genomic_DNA"/>
</dbReference>
<name>A0A481S2I2_9CAUD</name>
<evidence type="ECO:0000313" key="1">
    <source>
        <dbReference type="EMBL" id="QBG78707.1"/>
    </source>
</evidence>
<evidence type="ECO:0000313" key="2">
    <source>
        <dbReference type="Proteomes" id="UP000291908"/>
    </source>
</evidence>
<sequence>MYGELLTGSQAKTELEKGNDVEVVVRGTWQKINQSNAQLLRSDLYIFRVCSTKRNEMLDEIKANRLLLDNCPRHFFKLGKIQLGEKAQCLRCGGWFSLTTLGDYIRGVVAAGGNPCDICPDWYGETISGSEGWHFNEPVRCPQCKGEGVDCIVCNDRGSIRRVDALAAIKDNHDVR</sequence>
<organism evidence="1 2">
    <name type="scientific">Acinetobacter phage vB_AbaS_D0</name>
    <dbReference type="NCBI Taxonomy" id="2510492"/>
    <lineage>
        <taxon>Viruses</taxon>
        <taxon>Duplodnaviria</taxon>
        <taxon>Heunggongvirae</taxon>
        <taxon>Uroviricota</taxon>
        <taxon>Caudoviricetes</taxon>
        <taxon>Lokivirus</taxon>
        <taxon>Lokivirus IMEAB3</taxon>
    </lineage>
</organism>
<dbReference type="Proteomes" id="UP000291908">
    <property type="component" value="Genome"/>
</dbReference>
<proteinExistence type="predicted"/>